<dbReference type="OMA" id="HKHNTER"/>
<accession>A0A7M4FJF0</accession>
<proteinExistence type="predicted"/>
<dbReference type="PANTHER" id="PTHR14520">
    <property type="entry name" value="MITOCHONDRIAL RIBOSOMAL PROTEIN 63"/>
    <property type="match status" value="1"/>
</dbReference>
<evidence type="ECO:0000313" key="1">
    <source>
        <dbReference type="Ensembl" id="ENSCPRP00005026014.1"/>
    </source>
</evidence>
<evidence type="ECO:0000313" key="2">
    <source>
        <dbReference type="Proteomes" id="UP000594220"/>
    </source>
</evidence>
<sequence length="69" mass="8242">MFLSLALLCNKIPGTQWIGKYRQLRKVTLGMKTRMTRRLEIKAENKYWLSCSYLTAKEEHKHNTERQQA</sequence>
<name>A0A7M4FJF0_CROPO</name>
<organism evidence="1 2">
    <name type="scientific">Crocodylus porosus</name>
    <name type="common">Saltwater crocodile</name>
    <name type="synonym">Estuarine crocodile</name>
    <dbReference type="NCBI Taxonomy" id="8502"/>
    <lineage>
        <taxon>Eukaryota</taxon>
        <taxon>Metazoa</taxon>
        <taxon>Chordata</taxon>
        <taxon>Craniata</taxon>
        <taxon>Vertebrata</taxon>
        <taxon>Euteleostomi</taxon>
        <taxon>Archelosauria</taxon>
        <taxon>Archosauria</taxon>
        <taxon>Crocodylia</taxon>
        <taxon>Longirostres</taxon>
        <taxon>Crocodylidae</taxon>
        <taxon>Crocodylus</taxon>
    </lineage>
</organism>
<dbReference type="Proteomes" id="UP000594220">
    <property type="component" value="Unplaced"/>
</dbReference>
<reference evidence="1" key="1">
    <citation type="submission" date="2025-08" db="UniProtKB">
        <authorList>
            <consortium name="Ensembl"/>
        </authorList>
    </citation>
    <scope>IDENTIFICATION</scope>
</reference>
<reference evidence="1" key="2">
    <citation type="submission" date="2025-09" db="UniProtKB">
        <authorList>
            <consortium name="Ensembl"/>
        </authorList>
    </citation>
    <scope>IDENTIFICATION</scope>
</reference>
<dbReference type="InterPro" id="IPR016576">
    <property type="entry name" value="Ribosomal_mL63"/>
</dbReference>
<dbReference type="GO" id="GO:0032543">
    <property type="term" value="P:mitochondrial translation"/>
    <property type="evidence" value="ECO:0007669"/>
    <property type="project" value="TreeGrafter"/>
</dbReference>
<keyword evidence="2" id="KW-1185">Reference proteome</keyword>
<dbReference type="Pfam" id="PF14978">
    <property type="entry name" value="MRP-63"/>
    <property type="match status" value="1"/>
</dbReference>
<dbReference type="AlphaFoldDB" id="A0A7M4FJF0"/>
<protein>
    <submittedName>
        <fullName evidence="1">Uncharacterized protein</fullName>
    </submittedName>
</protein>
<dbReference type="Ensembl" id="ENSCPRT00005030402.1">
    <property type="protein sequence ID" value="ENSCPRP00005026014.1"/>
    <property type="gene ID" value="ENSCPRG00005018059.1"/>
</dbReference>
<dbReference type="PANTHER" id="PTHR14520:SF4">
    <property type="entry name" value="LARGE RIBOSOMAL SUBUNIT PROTEIN ML63"/>
    <property type="match status" value="1"/>
</dbReference>
<dbReference type="GeneTree" id="ENSGT00960000190711"/>
<dbReference type="GO" id="GO:0005761">
    <property type="term" value="C:mitochondrial ribosome"/>
    <property type="evidence" value="ECO:0007669"/>
    <property type="project" value="InterPro"/>
</dbReference>
<dbReference type="GO" id="GO:0003735">
    <property type="term" value="F:structural constituent of ribosome"/>
    <property type="evidence" value="ECO:0007669"/>
    <property type="project" value="TreeGrafter"/>
</dbReference>